<reference evidence="1 2" key="1">
    <citation type="submission" date="2021-06" db="EMBL/GenBank/DDBJ databases">
        <title>Caerostris extrusa draft genome.</title>
        <authorList>
            <person name="Kono N."/>
            <person name="Arakawa K."/>
        </authorList>
    </citation>
    <scope>NUCLEOTIDE SEQUENCE [LARGE SCALE GENOMIC DNA]</scope>
</reference>
<keyword evidence="2" id="KW-1185">Reference proteome</keyword>
<dbReference type="AlphaFoldDB" id="A0AAV4WNI4"/>
<evidence type="ECO:0000313" key="1">
    <source>
        <dbReference type="EMBL" id="GIY84382.1"/>
    </source>
</evidence>
<gene>
    <name evidence="1" type="ORF">CEXT_645171</name>
</gene>
<evidence type="ECO:0000313" key="2">
    <source>
        <dbReference type="Proteomes" id="UP001054945"/>
    </source>
</evidence>
<dbReference type="EMBL" id="BPLR01016510">
    <property type="protein sequence ID" value="GIY84382.1"/>
    <property type="molecule type" value="Genomic_DNA"/>
</dbReference>
<protein>
    <submittedName>
        <fullName evidence="1">Uncharacterized protein</fullName>
    </submittedName>
</protein>
<comment type="caution">
    <text evidence="1">The sequence shown here is derived from an EMBL/GenBank/DDBJ whole genome shotgun (WGS) entry which is preliminary data.</text>
</comment>
<sequence length="100" mass="11268">MVRKLFRSIRRRRSKAKKLWYPSMGVIVSPMVHSEFHCSCNISSSSSSDSDSSNCTMVSVANAEGTVSSGKCWFVVELRAVTNEVEDNKYFLLRLLLLCV</sequence>
<accession>A0AAV4WNI4</accession>
<organism evidence="1 2">
    <name type="scientific">Caerostris extrusa</name>
    <name type="common">Bark spider</name>
    <name type="synonym">Caerostris bankana</name>
    <dbReference type="NCBI Taxonomy" id="172846"/>
    <lineage>
        <taxon>Eukaryota</taxon>
        <taxon>Metazoa</taxon>
        <taxon>Ecdysozoa</taxon>
        <taxon>Arthropoda</taxon>
        <taxon>Chelicerata</taxon>
        <taxon>Arachnida</taxon>
        <taxon>Araneae</taxon>
        <taxon>Araneomorphae</taxon>
        <taxon>Entelegynae</taxon>
        <taxon>Araneoidea</taxon>
        <taxon>Araneidae</taxon>
        <taxon>Caerostris</taxon>
    </lineage>
</organism>
<dbReference type="Proteomes" id="UP001054945">
    <property type="component" value="Unassembled WGS sequence"/>
</dbReference>
<name>A0AAV4WNI4_CAEEX</name>
<proteinExistence type="predicted"/>